<dbReference type="OrthoDB" id="414698at2759"/>
<dbReference type="Pfam" id="PF03959">
    <property type="entry name" value="FSH1"/>
    <property type="match status" value="1"/>
</dbReference>
<dbReference type="SUPFAM" id="SSF53474">
    <property type="entry name" value="alpha/beta-Hydrolases"/>
    <property type="match status" value="1"/>
</dbReference>
<dbReference type="RefSeq" id="XP_031919956.1">
    <property type="nucleotide sequence ID" value="XM_032063293.1"/>
</dbReference>
<proteinExistence type="predicted"/>
<sequence length="235" mass="25817">MRLDEPLKNRRLKILCLHGTGTNSEVFEAQTAALRYQLGETFEYDFVDGEYHCSAARGISEIFGDDQIYYSYFDGSADSAMKATRDLLAYTDENGPFDAVMGFSLGAALAVMLLLHVNQLQAAGEQIPVRLPFKCAILLCGVLPYSLTELQRGQKKLLHPEETGAIIRIPTVHAWSPNDVDYPGHSRLLMQMCDPAKRVDIAHCVGHGVPSRGEELIKLAQAICSAVGGISELDM</sequence>
<dbReference type="EMBL" id="ML743551">
    <property type="protein sequence ID" value="KAE8143893.1"/>
    <property type="molecule type" value="Genomic_DNA"/>
</dbReference>
<accession>A0A5N6TC40</accession>
<evidence type="ECO:0000259" key="2">
    <source>
        <dbReference type="Pfam" id="PF03959"/>
    </source>
</evidence>
<dbReference type="PANTHER" id="PTHR48070">
    <property type="entry name" value="ESTERASE OVCA2"/>
    <property type="match status" value="1"/>
</dbReference>
<dbReference type="Proteomes" id="UP000325672">
    <property type="component" value="Unassembled WGS sequence"/>
</dbReference>
<organism evidence="3 4">
    <name type="scientific">Aspergillus pseudotamarii</name>
    <dbReference type="NCBI Taxonomy" id="132259"/>
    <lineage>
        <taxon>Eukaryota</taxon>
        <taxon>Fungi</taxon>
        <taxon>Dikarya</taxon>
        <taxon>Ascomycota</taxon>
        <taxon>Pezizomycotina</taxon>
        <taxon>Eurotiomycetes</taxon>
        <taxon>Eurotiomycetidae</taxon>
        <taxon>Eurotiales</taxon>
        <taxon>Aspergillaceae</taxon>
        <taxon>Aspergillus</taxon>
        <taxon>Aspergillus subgen. Circumdati</taxon>
    </lineage>
</organism>
<protein>
    <submittedName>
        <fullName evidence="3">Serine hydrolase FSH</fullName>
    </submittedName>
</protein>
<name>A0A5N6TC40_ASPPS</name>
<dbReference type="Gene3D" id="3.40.50.1820">
    <property type="entry name" value="alpha/beta hydrolase"/>
    <property type="match status" value="1"/>
</dbReference>
<evidence type="ECO:0000313" key="4">
    <source>
        <dbReference type="Proteomes" id="UP000325672"/>
    </source>
</evidence>
<evidence type="ECO:0000256" key="1">
    <source>
        <dbReference type="ARBA" id="ARBA00022801"/>
    </source>
</evidence>
<feature type="domain" description="Serine hydrolase" evidence="2">
    <location>
        <begin position="11"/>
        <end position="214"/>
    </location>
</feature>
<dbReference type="GO" id="GO:0005634">
    <property type="term" value="C:nucleus"/>
    <property type="evidence" value="ECO:0007669"/>
    <property type="project" value="TreeGrafter"/>
</dbReference>
<dbReference type="AlphaFoldDB" id="A0A5N6TC40"/>
<dbReference type="PANTHER" id="PTHR48070:SF7">
    <property type="entry name" value="SERINE HYDROLASE FSH DOMAIN-CONTAINING PROTEIN-RELATED"/>
    <property type="match status" value="1"/>
</dbReference>
<dbReference type="InterPro" id="IPR005645">
    <property type="entry name" value="FSH-like_dom"/>
</dbReference>
<dbReference type="InterPro" id="IPR029058">
    <property type="entry name" value="AB_hydrolase_fold"/>
</dbReference>
<keyword evidence="4" id="KW-1185">Reference proteome</keyword>
<dbReference type="GO" id="GO:0016787">
    <property type="term" value="F:hydrolase activity"/>
    <property type="evidence" value="ECO:0007669"/>
    <property type="project" value="UniProtKB-KW"/>
</dbReference>
<keyword evidence="1 3" id="KW-0378">Hydrolase</keyword>
<gene>
    <name evidence="3" type="ORF">BDV38DRAFT_4069</name>
</gene>
<dbReference type="GO" id="GO:0019748">
    <property type="term" value="P:secondary metabolic process"/>
    <property type="evidence" value="ECO:0007669"/>
    <property type="project" value="TreeGrafter"/>
</dbReference>
<reference evidence="3 4" key="1">
    <citation type="submission" date="2019-04" db="EMBL/GenBank/DDBJ databases">
        <title>Friends and foes A comparative genomics study of 23 Aspergillus species from section Flavi.</title>
        <authorList>
            <consortium name="DOE Joint Genome Institute"/>
            <person name="Kjaerbolling I."/>
            <person name="Vesth T."/>
            <person name="Frisvad J.C."/>
            <person name="Nybo J.L."/>
            <person name="Theobald S."/>
            <person name="Kildgaard S."/>
            <person name="Isbrandt T."/>
            <person name="Kuo A."/>
            <person name="Sato A."/>
            <person name="Lyhne E.K."/>
            <person name="Kogle M.E."/>
            <person name="Wiebenga A."/>
            <person name="Kun R.S."/>
            <person name="Lubbers R.J."/>
            <person name="Makela M.R."/>
            <person name="Barry K."/>
            <person name="Chovatia M."/>
            <person name="Clum A."/>
            <person name="Daum C."/>
            <person name="Haridas S."/>
            <person name="He G."/>
            <person name="LaButti K."/>
            <person name="Lipzen A."/>
            <person name="Mondo S."/>
            <person name="Riley R."/>
            <person name="Salamov A."/>
            <person name="Simmons B.A."/>
            <person name="Magnuson J.K."/>
            <person name="Henrissat B."/>
            <person name="Mortensen U.H."/>
            <person name="Larsen T.O."/>
            <person name="Devries R.P."/>
            <person name="Grigoriev I.V."/>
            <person name="Machida M."/>
            <person name="Baker S.E."/>
            <person name="Andersen M.R."/>
        </authorList>
    </citation>
    <scope>NUCLEOTIDE SEQUENCE [LARGE SCALE GENOMIC DNA]</scope>
    <source>
        <strain evidence="3 4">CBS 117625</strain>
    </source>
</reference>
<dbReference type="GO" id="GO:0005737">
    <property type="term" value="C:cytoplasm"/>
    <property type="evidence" value="ECO:0007669"/>
    <property type="project" value="TreeGrafter"/>
</dbReference>
<evidence type="ECO:0000313" key="3">
    <source>
        <dbReference type="EMBL" id="KAE8143893.1"/>
    </source>
</evidence>
<dbReference type="InterPro" id="IPR050593">
    <property type="entry name" value="LovG"/>
</dbReference>
<dbReference type="GeneID" id="43647503"/>